<dbReference type="GO" id="GO:0016787">
    <property type="term" value="F:hydrolase activity"/>
    <property type="evidence" value="ECO:0007669"/>
    <property type="project" value="UniProtKB-KW"/>
</dbReference>
<keyword evidence="6" id="KW-0378">Hydrolase</keyword>
<dbReference type="HOGENOM" id="CLU_060500_0_1_10"/>
<keyword evidence="11" id="KW-0255">Endonuclease</keyword>
<dbReference type="PANTHER" id="PTHR15822">
    <property type="entry name" value="TRAF AND TNF RECEPTOR-ASSOCIATED PROTEIN"/>
    <property type="match status" value="1"/>
</dbReference>
<keyword evidence="9" id="KW-1133">Transmembrane helix</keyword>
<evidence type="ECO:0000313" key="11">
    <source>
        <dbReference type="EMBL" id="EFI48393.1"/>
    </source>
</evidence>
<evidence type="ECO:0000256" key="1">
    <source>
        <dbReference type="ARBA" id="ARBA00001936"/>
    </source>
</evidence>
<keyword evidence="5" id="KW-0227">DNA damage</keyword>
<keyword evidence="12" id="KW-1185">Reference proteome</keyword>
<dbReference type="Gene3D" id="3.60.10.10">
    <property type="entry name" value="Endonuclease/exonuclease/phosphatase"/>
    <property type="match status" value="1"/>
</dbReference>
<evidence type="ECO:0000256" key="2">
    <source>
        <dbReference type="ARBA" id="ARBA00001946"/>
    </source>
</evidence>
<dbReference type="GO" id="GO:0006281">
    <property type="term" value="P:DNA repair"/>
    <property type="evidence" value="ECO:0007669"/>
    <property type="project" value="UniProtKB-KW"/>
</dbReference>
<dbReference type="SUPFAM" id="SSF56219">
    <property type="entry name" value="DNase I-like"/>
    <property type="match status" value="1"/>
</dbReference>
<dbReference type="EMBL" id="GL349568">
    <property type="protein sequence ID" value="EFI48393.1"/>
    <property type="molecule type" value="Genomic_DNA"/>
</dbReference>
<comment type="cofactor">
    <cofactor evidence="1">
        <name>Mn(2+)</name>
        <dbReference type="ChEBI" id="CHEBI:29035"/>
    </cofactor>
</comment>
<feature type="transmembrane region" description="Helical" evidence="9">
    <location>
        <begin position="75"/>
        <end position="93"/>
    </location>
</feature>
<evidence type="ECO:0000256" key="5">
    <source>
        <dbReference type="ARBA" id="ARBA00022763"/>
    </source>
</evidence>
<keyword evidence="9" id="KW-0812">Transmembrane</keyword>
<dbReference type="CDD" id="cd09084">
    <property type="entry name" value="EEP-2"/>
    <property type="match status" value="1"/>
</dbReference>
<evidence type="ECO:0000313" key="12">
    <source>
        <dbReference type="Proteomes" id="UP000003805"/>
    </source>
</evidence>
<evidence type="ECO:0000256" key="7">
    <source>
        <dbReference type="ARBA" id="ARBA00022842"/>
    </source>
</evidence>
<reference evidence="11 12" key="1">
    <citation type="submission" date="2010-02" db="EMBL/GenBank/DDBJ databases">
        <title>The Genome Sequence of Prevotella oris strain C735.</title>
        <authorList>
            <consortium name="The Broad Institute Genome Sequencing Platform"/>
            <person name="Ward D."/>
            <person name="Feldgarden M."/>
            <person name="Earl A."/>
            <person name="Young S.K."/>
            <person name="Zeng Q."/>
            <person name="Koehrsen M."/>
            <person name="Alvarado L."/>
            <person name="Berlin A."/>
            <person name="Bochicchio J."/>
            <person name="Borenstein D."/>
            <person name="Chapman S.B."/>
            <person name="Chen Z."/>
            <person name="Engels R."/>
            <person name="Freedman E."/>
            <person name="Gellesch M."/>
            <person name="Goldberg J."/>
            <person name="Griggs A."/>
            <person name="Gujja S."/>
            <person name="Heilman E."/>
            <person name="Heiman D."/>
            <person name="Hepburn T."/>
            <person name="Howarth C."/>
            <person name="Jen D."/>
            <person name="Larson L."/>
            <person name="Mehta T."/>
            <person name="Park D."/>
            <person name="Pearson M."/>
            <person name="Roberts A."/>
            <person name="Saif S."/>
            <person name="Shea T."/>
            <person name="Shenoy N."/>
            <person name="Sisk P."/>
            <person name="Stolte C."/>
            <person name="Sykes S."/>
            <person name="Thomson T."/>
            <person name="Walk T."/>
            <person name="White J."/>
            <person name="Yandava C."/>
            <person name="Sibley C.D."/>
            <person name="Field T.R."/>
            <person name="Grinwis M."/>
            <person name="Eshaghurshan C.S."/>
            <person name="Surette M.G."/>
            <person name="Haas B."/>
            <person name="Nusbaum C."/>
            <person name="Birren B."/>
        </authorList>
    </citation>
    <scope>NUCLEOTIDE SEQUENCE [LARGE SCALE GENOMIC DNA]</scope>
    <source>
        <strain evidence="11 12">C735</strain>
    </source>
</reference>
<sequence>MIAGLMLRNFKRFTLQVVAGANLATIFMMLFVGFSDRFNPVNHQVLANAGLVFPVFLAINFGFLIFWLCFKKKGALLSLAGYLVCYVPVRTYIPFNIPHSIPDDAIKVMSYNVWSFAGWERHADGKFPILEYIREQQPDILCLQEAMTNEIGQARVDSVLNKIYAYKDTMKFSPSSDCIALYSHYPIVSHERIVYPSRGNLSGAFEIKIGNDTVIVVNNHLETTGLSNEDKREFKSMVKGNLLTSDAKQASYRLIDKLGEASAKRAVQADAVARYISKHSDRSMIVCGDFNDSPISYARHTIAKGLTDCFIATGNGLGVSYHNGGMYVRIDHIMCSKDWQPYGCKVDRSIGESDHYPILCWLKKQGKH</sequence>
<accession>D7NDM5</accession>
<dbReference type="Proteomes" id="UP000003805">
    <property type="component" value="Unassembled WGS sequence"/>
</dbReference>
<dbReference type="InterPro" id="IPR005135">
    <property type="entry name" value="Endo/exonuclease/phosphatase"/>
</dbReference>
<evidence type="ECO:0000256" key="3">
    <source>
        <dbReference type="ARBA" id="ARBA00022722"/>
    </source>
</evidence>
<organism evidence="11 12">
    <name type="scientific">Segatella oris C735</name>
    <dbReference type="NCBI Taxonomy" id="563008"/>
    <lineage>
        <taxon>Bacteria</taxon>
        <taxon>Pseudomonadati</taxon>
        <taxon>Bacteroidota</taxon>
        <taxon>Bacteroidia</taxon>
        <taxon>Bacteroidales</taxon>
        <taxon>Prevotellaceae</taxon>
        <taxon>Segatella</taxon>
    </lineage>
</organism>
<feature type="transmembrane region" description="Helical" evidence="9">
    <location>
        <begin position="46"/>
        <end position="68"/>
    </location>
</feature>
<keyword evidence="4" id="KW-0479">Metal-binding</keyword>
<protein>
    <submittedName>
        <fullName evidence="11">AP endonuclease domain protein</fullName>
    </submittedName>
</protein>
<keyword evidence="3" id="KW-0540">Nuclease</keyword>
<name>D7NDM5_9BACT</name>
<dbReference type="AlphaFoldDB" id="D7NDM5"/>
<dbReference type="GO" id="GO:0004519">
    <property type="term" value="F:endonuclease activity"/>
    <property type="evidence" value="ECO:0007669"/>
    <property type="project" value="UniProtKB-KW"/>
</dbReference>
<proteinExistence type="predicted"/>
<keyword evidence="9" id="KW-0472">Membrane</keyword>
<feature type="transmembrane region" description="Helical" evidence="9">
    <location>
        <begin position="12"/>
        <end position="34"/>
    </location>
</feature>
<feature type="domain" description="Endonuclease/exonuclease/phosphatase" evidence="10">
    <location>
        <begin position="109"/>
        <end position="355"/>
    </location>
</feature>
<evidence type="ECO:0000256" key="4">
    <source>
        <dbReference type="ARBA" id="ARBA00022723"/>
    </source>
</evidence>
<comment type="cofactor">
    <cofactor evidence="2">
        <name>Mg(2+)</name>
        <dbReference type="ChEBI" id="CHEBI:18420"/>
    </cofactor>
</comment>
<keyword evidence="8" id="KW-0234">DNA repair</keyword>
<evidence type="ECO:0000256" key="8">
    <source>
        <dbReference type="ARBA" id="ARBA00023204"/>
    </source>
</evidence>
<dbReference type="eggNOG" id="COG3568">
    <property type="taxonomic scope" value="Bacteria"/>
</dbReference>
<dbReference type="GO" id="GO:0046872">
    <property type="term" value="F:metal ion binding"/>
    <property type="evidence" value="ECO:0007669"/>
    <property type="project" value="UniProtKB-KW"/>
</dbReference>
<evidence type="ECO:0000256" key="6">
    <source>
        <dbReference type="ARBA" id="ARBA00022801"/>
    </source>
</evidence>
<gene>
    <name evidence="11" type="ORF">HMPREF0665_01645</name>
</gene>
<evidence type="ECO:0000256" key="9">
    <source>
        <dbReference type="SAM" id="Phobius"/>
    </source>
</evidence>
<dbReference type="PANTHER" id="PTHR15822:SF4">
    <property type="entry name" value="TYROSYL-DNA PHOSPHODIESTERASE 2"/>
    <property type="match status" value="1"/>
</dbReference>
<dbReference type="Pfam" id="PF03372">
    <property type="entry name" value="Exo_endo_phos"/>
    <property type="match status" value="1"/>
</dbReference>
<evidence type="ECO:0000259" key="10">
    <source>
        <dbReference type="Pfam" id="PF03372"/>
    </source>
</evidence>
<dbReference type="InterPro" id="IPR036691">
    <property type="entry name" value="Endo/exonu/phosph_ase_sf"/>
</dbReference>
<keyword evidence="7" id="KW-0460">Magnesium</keyword>
<dbReference type="InterPro" id="IPR051547">
    <property type="entry name" value="TDP2-like"/>
</dbReference>